<evidence type="ECO:0000313" key="3">
    <source>
        <dbReference type="Proteomes" id="UP000309788"/>
    </source>
</evidence>
<reference evidence="2 3" key="1">
    <citation type="submission" date="2019-05" db="EMBL/GenBank/DDBJ databases">
        <authorList>
            <person name="Qu J.-H."/>
        </authorList>
    </citation>
    <scope>NUCLEOTIDE SEQUENCE [LARGE SCALE GENOMIC DNA]</scope>
    <source>
        <strain evidence="2 3">Z12</strain>
    </source>
</reference>
<evidence type="ECO:0000313" key="2">
    <source>
        <dbReference type="EMBL" id="TLU91982.1"/>
    </source>
</evidence>
<dbReference type="Proteomes" id="UP000309788">
    <property type="component" value="Unassembled WGS sequence"/>
</dbReference>
<protein>
    <submittedName>
        <fullName evidence="2">Uncharacterized protein</fullName>
    </submittedName>
</protein>
<evidence type="ECO:0000256" key="1">
    <source>
        <dbReference type="SAM" id="Phobius"/>
    </source>
</evidence>
<dbReference type="AlphaFoldDB" id="A0A5R9KB47"/>
<dbReference type="RefSeq" id="WP_138282091.1">
    <property type="nucleotide sequence ID" value="NZ_BMGE01000003.1"/>
</dbReference>
<gene>
    <name evidence="2" type="ORF">FEM55_14570</name>
</gene>
<keyword evidence="1" id="KW-0812">Transmembrane</keyword>
<comment type="caution">
    <text evidence="2">The sequence shown here is derived from an EMBL/GenBank/DDBJ whole genome shotgun (WGS) entry which is preliminary data.</text>
</comment>
<accession>A0A5R9KB47</accession>
<keyword evidence="3" id="KW-1185">Reference proteome</keyword>
<keyword evidence="1" id="KW-1133">Transmembrane helix</keyword>
<dbReference type="EMBL" id="VCEI01000025">
    <property type="protein sequence ID" value="TLU91982.1"/>
    <property type="molecule type" value="Genomic_DNA"/>
</dbReference>
<keyword evidence="1" id="KW-0472">Membrane</keyword>
<proteinExistence type="predicted"/>
<sequence>MLPRINRDLKVCDLVKKENALLGIKNRVLENEVKQQRQHTRRATLENRNQKRKHLLANIVRTMLEITAVVVIIIIC</sequence>
<name>A0A5R9KB47_9BACT</name>
<feature type="transmembrane region" description="Helical" evidence="1">
    <location>
        <begin position="55"/>
        <end position="75"/>
    </location>
</feature>
<organism evidence="2 3">
    <name type="scientific">Dyadobacter sediminis</name>
    <dbReference type="NCBI Taxonomy" id="1493691"/>
    <lineage>
        <taxon>Bacteria</taxon>
        <taxon>Pseudomonadati</taxon>
        <taxon>Bacteroidota</taxon>
        <taxon>Cytophagia</taxon>
        <taxon>Cytophagales</taxon>
        <taxon>Spirosomataceae</taxon>
        <taxon>Dyadobacter</taxon>
    </lineage>
</organism>